<dbReference type="OrthoDB" id="412402at2759"/>
<feature type="region of interest" description="Disordered" evidence="1">
    <location>
        <begin position="198"/>
        <end position="219"/>
    </location>
</feature>
<accession>A0A8H6RTI3</accession>
<protein>
    <submittedName>
        <fullName evidence="2">Uncharacterized protein</fullName>
    </submittedName>
</protein>
<gene>
    <name evidence="2" type="ORF">HII31_01952</name>
</gene>
<organism evidence="2 3">
    <name type="scientific">Pseudocercospora fuligena</name>
    <dbReference type="NCBI Taxonomy" id="685502"/>
    <lineage>
        <taxon>Eukaryota</taxon>
        <taxon>Fungi</taxon>
        <taxon>Dikarya</taxon>
        <taxon>Ascomycota</taxon>
        <taxon>Pezizomycotina</taxon>
        <taxon>Dothideomycetes</taxon>
        <taxon>Dothideomycetidae</taxon>
        <taxon>Mycosphaerellales</taxon>
        <taxon>Mycosphaerellaceae</taxon>
        <taxon>Pseudocercospora</taxon>
    </lineage>
</organism>
<name>A0A8H6RTI3_9PEZI</name>
<dbReference type="EMBL" id="JABCIY010000024">
    <property type="protein sequence ID" value="KAF7196582.1"/>
    <property type="molecule type" value="Genomic_DNA"/>
</dbReference>
<evidence type="ECO:0000313" key="2">
    <source>
        <dbReference type="EMBL" id="KAF7196582.1"/>
    </source>
</evidence>
<proteinExistence type="predicted"/>
<evidence type="ECO:0000313" key="3">
    <source>
        <dbReference type="Proteomes" id="UP000660729"/>
    </source>
</evidence>
<dbReference type="Proteomes" id="UP000660729">
    <property type="component" value="Unassembled WGS sequence"/>
</dbReference>
<feature type="compositionally biased region" description="Basic residues" evidence="1">
    <location>
        <begin position="209"/>
        <end position="219"/>
    </location>
</feature>
<sequence length="219" mass="25464">MDFLLPQLLSSIRCSPSLIAYFQRNEEDDLGLLYSPLSPRRPSLTTEKLAQLATPLRAVFEEEILKQVISLEDLIAKNDEEQTINNDRATIDLRQRLKYETRYYGLRKNVRKLPFRMADVNWFLECALKEFRDFDFENVFTPEEQMDQAVTTVFEKLAEIYGGYDSHLPARQPAVVRALGDWEEQSMAVVERVLRTGRKASREAEARSSRGRKRKRASV</sequence>
<keyword evidence="3" id="KW-1185">Reference proteome</keyword>
<comment type="caution">
    <text evidence="2">The sequence shown here is derived from an EMBL/GenBank/DDBJ whole genome shotgun (WGS) entry which is preliminary data.</text>
</comment>
<dbReference type="AlphaFoldDB" id="A0A8H6RTI3"/>
<evidence type="ECO:0000256" key="1">
    <source>
        <dbReference type="SAM" id="MobiDB-lite"/>
    </source>
</evidence>
<reference evidence="2" key="1">
    <citation type="submission" date="2020-04" db="EMBL/GenBank/DDBJ databases">
        <title>Draft genome resource of the tomato pathogen Pseudocercospora fuligena.</title>
        <authorList>
            <person name="Zaccaron A."/>
        </authorList>
    </citation>
    <scope>NUCLEOTIDE SEQUENCE</scope>
    <source>
        <strain evidence="2">PF001</strain>
    </source>
</reference>